<gene>
    <name evidence="2" type="ORF">M0R45_030564</name>
</gene>
<protein>
    <submittedName>
        <fullName evidence="2">Uncharacterized protein</fullName>
    </submittedName>
</protein>
<keyword evidence="3" id="KW-1185">Reference proteome</keyword>
<reference evidence="2 3" key="1">
    <citation type="journal article" date="2023" name="G3 (Bethesda)">
        <title>A chromosome-length genome assembly and annotation of blackberry (Rubus argutus, cv. 'Hillquist').</title>
        <authorList>
            <person name="Bruna T."/>
            <person name="Aryal R."/>
            <person name="Dudchenko O."/>
            <person name="Sargent D.J."/>
            <person name="Mead D."/>
            <person name="Buti M."/>
            <person name="Cavallini A."/>
            <person name="Hytonen T."/>
            <person name="Andres J."/>
            <person name="Pham M."/>
            <person name="Weisz D."/>
            <person name="Mascagni F."/>
            <person name="Usai G."/>
            <person name="Natali L."/>
            <person name="Bassil N."/>
            <person name="Fernandez G.E."/>
            <person name="Lomsadze A."/>
            <person name="Armour M."/>
            <person name="Olukolu B."/>
            <person name="Poorten T."/>
            <person name="Britton C."/>
            <person name="Davik J."/>
            <person name="Ashrafi H."/>
            <person name="Aiden E.L."/>
            <person name="Borodovsky M."/>
            <person name="Worthington M."/>
        </authorList>
    </citation>
    <scope>NUCLEOTIDE SEQUENCE [LARGE SCALE GENOMIC DNA]</scope>
    <source>
        <strain evidence="2">PI 553951</strain>
    </source>
</reference>
<dbReference type="AlphaFoldDB" id="A0AAW1WDE4"/>
<sequence length="113" mass="12061">MPTPARRRRLLFPLYPDRSSTGVTSSIKSSCSLLAVVHREPKSSHPNHLTPTSPTGPIRSPVVSRAPSAVLPPATCKLRRHPAWSSSLYPGPSSYPICLAASSRVADLCAPPP</sequence>
<feature type="region of interest" description="Disordered" evidence="1">
    <location>
        <begin position="39"/>
        <end position="62"/>
    </location>
</feature>
<evidence type="ECO:0000313" key="2">
    <source>
        <dbReference type="EMBL" id="KAK9922083.1"/>
    </source>
</evidence>
<evidence type="ECO:0000256" key="1">
    <source>
        <dbReference type="SAM" id="MobiDB-lite"/>
    </source>
</evidence>
<accession>A0AAW1WDE4</accession>
<name>A0AAW1WDE4_RUBAR</name>
<evidence type="ECO:0000313" key="3">
    <source>
        <dbReference type="Proteomes" id="UP001457282"/>
    </source>
</evidence>
<dbReference type="Proteomes" id="UP001457282">
    <property type="component" value="Unassembled WGS sequence"/>
</dbReference>
<comment type="caution">
    <text evidence="2">The sequence shown here is derived from an EMBL/GenBank/DDBJ whole genome shotgun (WGS) entry which is preliminary data.</text>
</comment>
<organism evidence="2 3">
    <name type="scientific">Rubus argutus</name>
    <name type="common">Southern blackberry</name>
    <dbReference type="NCBI Taxonomy" id="59490"/>
    <lineage>
        <taxon>Eukaryota</taxon>
        <taxon>Viridiplantae</taxon>
        <taxon>Streptophyta</taxon>
        <taxon>Embryophyta</taxon>
        <taxon>Tracheophyta</taxon>
        <taxon>Spermatophyta</taxon>
        <taxon>Magnoliopsida</taxon>
        <taxon>eudicotyledons</taxon>
        <taxon>Gunneridae</taxon>
        <taxon>Pentapetalae</taxon>
        <taxon>rosids</taxon>
        <taxon>fabids</taxon>
        <taxon>Rosales</taxon>
        <taxon>Rosaceae</taxon>
        <taxon>Rosoideae</taxon>
        <taxon>Rosoideae incertae sedis</taxon>
        <taxon>Rubus</taxon>
    </lineage>
</organism>
<dbReference type="EMBL" id="JBEDUW010000006">
    <property type="protein sequence ID" value="KAK9922083.1"/>
    <property type="molecule type" value="Genomic_DNA"/>
</dbReference>
<proteinExistence type="predicted"/>
<feature type="compositionally biased region" description="Polar residues" evidence="1">
    <location>
        <begin position="44"/>
        <end position="55"/>
    </location>
</feature>